<dbReference type="OrthoDB" id="63027at2"/>
<dbReference type="InterPro" id="IPR009057">
    <property type="entry name" value="Homeodomain-like_sf"/>
</dbReference>
<proteinExistence type="predicted"/>
<dbReference type="Gene3D" id="1.10.10.10">
    <property type="entry name" value="Winged helix-like DNA-binding domain superfamily/Winged helix DNA-binding domain"/>
    <property type="match status" value="1"/>
</dbReference>
<dbReference type="PANTHER" id="PTHR30514">
    <property type="entry name" value="GLUCOKINASE"/>
    <property type="match status" value="1"/>
</dbReference>
<dbReference type="RefSeq" id="WP_091235543.1">
    <property type="nucleotide sequence ID" value="NZ_FMKA01000022.1"/>
</dbReference>
<keyword evidence="3" id="KW-1185">Reference proteome</keyword>
<dbReference type="InterPro" id="IPR047640">
    <property type="entry name" value="RpiR-like"/>
</dbReference>
<dbReference type="InterPro" id="IPR000281">
    <property type="entry name" value="HTH_RpiR"/>
</dbReference>
<reference evidence="2 3" key="1">
    <citation type="submission" date="2016-09" db="EMBL/GenBank/DDBJ databases">
        <authorList>
            <person name="Capua I."/>
            <person name="De Benedictis P."/>
            <person name="Joannis T."/>
            <person name="Lombin L.H."/>
            <person name="Cattoli G."/>
        </authorList>
    </citation>
    <scope>NUCLEOTIDE SEQUENCE [LARGE SCALE GENOMIC DNA]</scope>
    <source>
        <strain evidence="2 3">GluBS11</strain>
    </source>
</reference>
<dbReference type="PROSITE" id="PS51071">
    <property type="entry name" value="HTH_RPIR"/>
    <property type="match status" value="1"/>
</dbReference>
<dbReference type="GO" id="GO:0003700">
    <property type="term" value="F:DNA-binding transcription factor activity"/>
    <property type="evidence" value="ECO:0007669"/>
    <property type="project" value="InterPro"/>
</dbReference>
<keyword evidence="2" id="KW-0238">DNA-binding</keyword>
<dbReference type="GO" id="GO:0003677">
    <property type="term" value="F:DNA binding"/>
    <property type="evidence" value="ECO:0007669"/>
    <property type="project" value="UniProtKB-KW"/>
</dbReference>
<organism evidence="2 3">
    <name type="scientific">Anaerobium acetethylicum</name>
    <dbReference type="NCBI Taxonomy" id="1619234"/>
    <lineage>
        <taxon>Bacteria</taxon>
        <taxon>Bacillati</taxon>
        <taxon>Bacillota</taxon>
        <taxon>Clostridia</taxon>
        <taxon>Lachnospirales</taxon>
        <taxon>Lachnospiraceae</taxon>
        <taxon>Anaerobium</taxon>
    </lineage>
</organism>
<dbReference type="GO" id="GO:0097367">
    <property type="term" value="F:carbohydrate derivative binding"/>
    <property type="evidence" value="ECO:0007669"/>
    <property type="project" value="InterPro"/>
</dbReference>
<gene>
    <name evidence="2" type="ORF">SAMN05421730_10225</name>
</gene>
<evidence type="ECO:0000313" key="2">
    <source>
        <dbReference type="EMBL" id="SCP98527.1"/>
    </source>
</evidence>
<accession>A0A1D3TWD2</accession>
<dbReference type="PANTHER" id="PTHR30514:SF1">
    <property type="entry name" value="HTH-TYPE TRANSCRIPTIONAL REGULATOR HEXR-RELATED"/>
    <property type="match status" value="1"/>
</dbReference>
<dbReference type="SUPFAM" id="SSF46689">
    <property type="entry name" value="Homeodomain-like"/>
    <property type="match status" value="1"/>
</dbReference>
<protein>
    <submittedName>
        <fullName evidence="2">DNA-binding transcriptional regulator, MurR/RpiR family, contains HTH and SIS domains</fullName>
    </submittedName>
</protein>
<name>A0A1D3TWD2_9FIRM</name>
<dbReference type="InterPro" id="IPR036388">
    <property type="entry name" value="WH-like_DNA-bd_sf"/>
</dbReference>
<evidence type="ECO:0000313" key="3">
    <source>
        <dbReference type="Proteomes" id="UP000199315"/>
    </source>
</evidence>
<dbReference type="Proteomes" id="UP000199315">
    <property type="component" value="Unassembled WGS sequence"/>
</dbReference>
<dbReference type="AlphaFoldDB" id="A0A1D3TWD2"/>
<feature type="domain" description="HTH rpiR-type" evidence="1">
    <location>
        <begin position="3"/>
        <end position="79"/>
    </location>
</feature>
<dbReference type="EMBL" id="FMKA01000022">
    <property type="protein sequence ID" value="SCP98527.1"/>
    <property type="molecule type" value="Genomic_DNA"/>
</dbReference>
<evidence type="ECO:0000259" key="1">
    <source>
        <dbReference type="PROSITE" id="PS51071"/>
    </source>
</evidence>
<dbReference type="Pfam" id="PF01418">
    <property type="entry name" value="HTH_6"/>
    <property type="match status" value="1"/>
</dbReference>
<dbReference type="STRING" id="1619234.SAMN05421730_10225"/>
<sequence length="257" mass="29879">MHALEGLQIYYNSSNKSNIYHDVVGIILNNLEKMESATIYEVAEICYVSPTTISRLSRKLGYRSFQEFKSNLVDSVKNYEVLNRYISFNDKAKYKDGITAYLELLSTQIELLKSELNVAELDRRASWIHSCRNIHFYTNGIIFSEYRFQGDLIMAGHATEIKTSPLEQMEDIKKLGPEDLIIMTLPVVQDAVSVNDILKRIKEKNVQLFILTDAHYPLFQKYADDIYCFEGALGIIDDYRFSMYLNLLSIRFRELYL</sequence>